<protein>
    <submittedName>
        <fullName evidence="1">Uncharacterized protein</fullName>
    </submittedName>
</protein>
<evidence type="ECO:0000313" key="1">
    <source>
        <dbReference type="EMBL" id="TDD10458.1"/>
    </source>
</evidence>
<dbReference type="RefSeq" id="WP_132518162.1">
    <property type="nucleotide sequence ID" value="NZ_SMKP01000230.1"/>
</dbReference>
<comment type="caution">
    <text evidence="1">The sequence shown here is derived from an EMBL/GenBank/DDBJ whole genome shotgun (WGS) entry which is preliminary data.</text>
</comment>
<sequence length="65" mass="7183">MKLRFLGSTSDDGQCPTLYETDRGTIVVQGDQVTDPEALAQLRDVLPGETFVEIPRELLRFAEGS</sequence>
<reference evidence="1 2" key="1">
    <citation type="submission" date="2019-03" db="EMBL/GenBank/DDBJ databases">
        <title>Draft genome sequences of novel Actinobacteria.</title>
        <authorList>
            <person name="Sahin N."/>
            <person name="Ay H."/>
            <person name="Saygin H."/>
        </authorList>
    </citation>
    <scope>NUCLEOTIDE SEQUENCE [LARGE SCALE GENOMIC DNA]</scope>
    <source>
        <strain evidence="1 2">KC712</strain>
    </source>
</reference>
<name>A0A4R4VWL3_9ACTN</name>
<dbReference type="OrthoDB" id="3577809at2"/>
<evidence type="ECO:0000313" key="2">
    <source>
        <dbReference type="Proteomes" id="UP000294543"/>
    </source>
</evidence>
<organism evidence="1 2">
    <name type="scientific">Nonomuraea diastatica</name>
    <dbReference type="NCBI Taxonomy" id="1848329"/>
    <lineage>
        <taxon>Bacteria</taxon>
        <taxon>Bacillati</taxon>
        <taxon>Actinomycetota</taxon>
        <taxon>Actinomycetes</taxon>
        <taxon>Streptosporangiales</taxon>
        <taxon>Streptosporangiaceae</taxon>
        <taxon>Nonomuraea</taxon>
    </lineage>
</organism>
<dbReference type="Proteomes" id="UP000294543">
    <property type="component" value="Unassembled WGS sequence"/>
</dbReference>
<proteinExistence type="predicted"/>
<dbReference type="AlphaFoldDB" id="A0A4R4VWL3"/>
<keyword evidence="2" id="KW-1185">Reference proteome</keyword>
<accession>A0A4R4VWL3</accession>
<dbReference type="EMBL" id="SMKP01000230">
    <property type="protein sequence ID" value="TDD10458.1"/>
    <property type="molecule type" value="Genomic_DNA"/>
</dbReference>
<gene>
    <name evidence="1" type="ORF">E1294_46135</name>
</gene>